<dbReference type="EMBL" id="BMPI01000043">
    <property type="protein sequence ID" value="GGM59821.1"/>
    <property type="molecule type" value="Genomic_DNA"/>
</dbReference>
<dbReference type="FunFam" id="1.10.10.60:FF:000141">
    <property type="entry name" value="TetR family transcriptional regulator"/>
    <property type="match status" value="1"/>
</dbReference>
<evidence type="ECO:0000256" key="5">
    <source>
        <dbReference type="PROSITE-ProRule" id="PRU00335"/>
    </source>
</evidence>
<evidence type="ECO:0000313" key="7">
    <source>
        <dbReference type="EMBL" id="GGM59821.1"/>
    </source>
</evidence>
<dbReference type="GO" id="GO:0000976">
    <property type="term" value="F:transcription cis-regulatory region binding"/>
    <property type="evidence" value="ECO:0007669"/>
    <property type="project" value="TreeGrafter"/>
</dbReference>
<keyword evidence="1" id="KW-0678">Repressor</keyword>
<keyword evidence="8" id="KW-1185">Reference proteome</keyword>
<dbReference type="SUPFAM" id="SSF46689">
    <property type="entry name" value="Homeodomain-like"/>
    <property type="match status" value="1"/>
</dbReference>
<dbReference type="InterPro" id="IPR009057">
    <property type="entry name" value="Homeodomain-like_sf"/>
</dbReference>
<evidence type="ECO:0000256" key="2">
    <source>
        <dbReference type="ARBA" id="ARBA00023015"/>
    </source>
</evidence>
<dbReference type="InterPro" id="IPR023772">
    <property type="entry name" value="DNA-bd_HTH_TetR-type_CS"/>
</dbReference>
<dbReference type="PANTHER" id="PTHR30055">
    <property type="entry name" value="HTH-TYPE TRANSCRIPTIONAL REGULATOR RUTR"/>
    <property type="match status" value="1"/>
</dbReference>
<organism evidence="7 8">
    <name type="scientific">Dactylosporangium sucinum</name>
    <dbReference type="NCBI Taxonomy" id="1424081"/>
    <lineage>
        <taxon>Bacteria</taxon>
        <taxon>Bacillati</taxon>
        <taxon>Actinomycetota</taxon>
        <taxon>Actinomycetes</taxon>
        <taxon>Micromonosporales</taxon>
        <taxon>Micromonosporaceae</taxon>
        <taxon>Dactylosporangium</taxon>
    </lineage>
</organism>
<dbReference type="PROSITE" id="PS50977">
    <property type="entry name" value="HTH_TETR_2"/>
    <property type="match status" value="1"/>
</dbReference>
<dbReference type="Gene3D" id="1.10.357.10">
    <property type="entry name" value="Tetracycline Repressor, domain 2"/>
    <property type="match status" value="1"/>
</dbReference>
<dbReference type="AlphaFoldDB" id="A0A917U8A7"/>
<evidence type="ECO:0000259" key="6">
    <source>
        <dbReference type="PROSITE" id="PS50977"/>
    </source>
</evidence>
<keyword evidence="2" id="KW-0805">Transcription regulation</keyword>
<name>A0A917U8A7_9ACTN</name>
<dbReference type="InterPro" id="IPR001647">
    <property type="entry name" value="HTH_TetR"/>
</dbReference>
<feature type="DNA-binding region" description="H-T-H motif" evidence="5">
    <location>
        <begin position="43"/>
        <end position="62"/>
    </location>
</feature>
<dbReference type="SUPFAM" id="SSF48498">
    <property type="entry name" value="Tetracyclin repressor-like, C-terminal domain"/>
    <property type="match status" value="1"/>
</dbReference>
<protein>
    <submittedName>
        <fullName evidence="7">TetR family transcriptional regulator</fullName>
    </submittedName>
</protein>
<proteinExistence type="predicted"/>
<dbReference type="GO" id="GO:0003700">
    <property type="term" value="F:DNA-binding transcription factor activity"/>
    <property type="evidence" value="ECO:0007669"/>
    <property type="project" value="TreeGrafter"/>
</dbReference>
<evidence type="ECO:0000256" key="4">
    <source>
        <dbReference type="ARBA" id="ARBA00023163"/>
    </source>
</evidence>
<accession>A0A917U8A7</accession>
<evidence type="ECO:0000256" key="1">
    <source>
        <dbReference type="ARBA" id="ARBA00022491"/>
    </source>
</evidence>
<dbReference type="Pfam" id="PF00440">
    <property type="entry name" value="TetR_N"/>
    <property type="match status" value="1"/>
</dbReference>
<dbReference type="GO" id="GO:0045892">
    <property type="term" value="P:negative regulation of DNA-templated transcription"/>
    <property type="evidence" value="ECO:0007669"/>
    <property type="project" value="UniProtKB-ARBA"/>
</dbReference>
<comment type="caution">
    <text evidence="7">The sequence shown here is derived from an EMBL/GenBank/DDBJ whole genome shotgun (WGS) entry which is preliminary data.</text>
</comment>
<dbReference type="PRINTS" id="PR00455">
    <property type="entry name" value="HTHTETR"/>
</dbReference>
<reference evidence="7" key="2">
    <citation type="submission" date="2020-09" db="EMBL/GenBank/DDBJ databases">
        <authorList>
            <person name="Sun Q."/>
            <person name="Ohkuma M."/>
        </authorList>
    </citation>
    <scope>NUCLEOTIDE SEQUENCE</scope>
    <source>
        <strain evidence="7">JCM 19831</strain>
    </source>
</reference>
<evidence type="ECO:0000313" key="8">
    <source>
        <dbReference type="Proteomes" id="UP000642070"/>
    </source>
</evidence>
<sequence length="209" mass="22597">MSDRSFYNWRVPRVSEAHLAARREQIVEAATRCFVRNGFHQTSMQDVIKEAGLSVGAFYRYFTSKSELIKAIASEKVGNVVSTVEGLLRQEPMPPLLDVLDEVLGHVDQELGADGAVRIAVQVWGEAVHDPEIAAMVSGIYGQIRDATGALAERAQRDGQLPAGTDPAATGAAIFGFVQGYILQNVTVGRIDRTTYLDGLRNLLGAAPA</sequence>
<dbReference type="PANTHER" id="PTHR30055:SF226">
    <property type="entry name" value="HTH-TYPE TRANSCRIPTIONAL REGULATOR PKSA"/>
    <property type="match status" value="1"/>
</dbReference>
<reference evidence="7" key="1">
    <citation type="journal article" date="2014" name="Int. J. Syst. Evol. Microbiol.">
        <title>Complete genome sequence of Corynebacterium casei LMG S-19264T (=DSM 44701T), isolated from a smear-ripened cheese.</title>
        <authorList>
            <consortium name="US DOE Joint Genome Institute (JGI-PGF)"/>
            <person name="Walter F."/>
            <person name="Albersmeier A."/>
            <person name="Kalinowski J."/>
            <person name="Ruckert C."/>
        </authorList>
    </citation>
    <scope>NUCLEOTIDE SEQUENCE</scope>
    <source>
        <strain evidence="7">JCM 19831</strain>
    </source>
</reference>
<keyword evidence="3 5" id="KW-0238">DNA-binding</keyword>
<dbReference type="Proteomes" id="UP000642070">
    <property type="component" value="Unassembled WGS sequence"/>
</dbReference>
<dbReference type="PROSITE" id="PS01081">
    <property type="entry name" value="HTH_TETR_1"/>
    <property type="match status" value="1"/>
</dbReference>
<feature type="domain" description="HTH tetR-type" evidence="6">
    <location>
        <begin position="20"/>
        <end position="80"/>
    </location>
</feature>
<dbReference type="InterPro" id="IPR036271">
    <property type="entry name" value="Tet_transcr_reg_TetR-rel_C_sf"/>
</dbReference>
<dbReference type="Pfam" id="PF13977">
    <property type="entry name" value="TetR_C_6"/>
    <property type="match status" value="1"/>
</dbReference>
<keyword evidence="4" id="KW-0804">Transcription</keyword>
<dbReference type="InterPro" id="IPR050109">
    <property type="entry name" value="HTH-type_TetR-like_transc_reg"/>
</dbReference>
<evidence type="ECO:0000256" key="3">
    <source>
        <dbReference type="ARBA" id="ARBA00023125"/>
    </source>
</evidence>
<dbReference type="InterPro" id="IPR039538">
    <property type="entry name" value="BetI_C"/>
</dbReference>
<gene>
    <name evidence="7" type="ORF">GCM10007977_071700</name>
</gene>